<evidence type="ECO:0000256" key="1">
    <source>
        <dbReference type="ARBA" id="ARBA00006382"/>
    </source>
</evidence>
<evidence type="ECO:0000259" key="9">
    <source>
        <dbReference type="SMART" id="SM00839"/>
    </source>
</evidence>
<evidence type="ECO:0000256" key="8">
    <source>
        <dbReference type="RuleBase" id="RU004417"/>
    </source>
</evidence>
<evidence type="ECO:0000313" key="11">
    <source>
        <dbReference type="Proteomes" id="UP000419144"/>
    </source>
</evidence>
<gene>
    <name evidence="10" type="ORF">LtaPh_2829300</name>
</gene>
<dbReference type="PANTHER" id="PTHR43571">
    <property type="entry name" value="NADP-SPECIFIC GLUTAMATE DEHYDROGENASE 1-RELATED"/>
    <property type="match status" value="1"/>
</dbReference>
<dbReference type="InterPro" id="IPR033524">
    <property type="entry name" value="Glu/Leu/Phe/Val_DH_AS"/>
</dbReference>
<feature type="binding site" evidence="6">
    <location>
        <position position="253"/>
    </location>
    <ligand>
        <name>NAD(+)</name>
        <dbReference type="ChEBI" id="CHEBI:57540"/>
    </ligand>
</feature>
<dbReference type="AlphaFoldDB" id="A0A640KMG7"/>
<feature type="binding site" evidence="6">
    <location>
        <position position="222"/>
    </location>
    <ligand>
        <name>NAD(+)</name>
        <dbReference type="ChEBI" id="CHEBI:57540"/>
    </ligand>
</feature>
<dbReference type="Gene3D" id="3.40.50.10860">
    <property type="entry name" value="Leucine Dehydrogenase, chain A, domain 1"/>
    <property type="match status" value="1"/>
</dbReference>
<dbReference type="Gene3D" id="1.10.285.10">
    <property type="entry name" value="Glutamate Dehydrogenase, chain A, domain 3"/>
    <property type="match status" value="2"/>
</dbReference>
<feature type="binding site" evidence="6">
    <location>
        <position position="124"/>
    </location>
    <ligand>
        <name>substrate</name>
    </ligand>
</feature>
<dbReference type="SMART" id="SM00839">
    <property type="entry name" value="ELFV_dehydrog"/>
    <property type="match status" value="1"/>
</dbReference>
<dbReference type="InterPro" id="IPR006095">
    <property type="entry name" value="Glu/Leu/Phe/Val/Trp_DH"/>
</dbReference>
<dbReference type="FunFam" id="3.40.50.720:FF:000030">
    <property type="entry name" value="Glutamate dehydrogenase"/>
    <property type="match status" value="1"/>
</dbReference>
<feature type="site" description="Important for catalysis" evidence="7">
    <location>
        <position position="179"/>
    </location>
</feature>
<dbReference type="GO" id="GO:0004354">
    <property type="term" value="F:glutamate dehydrogenase (NADP+) activity"/>
    <property type="evidence" value="ECO:0007669"/>
    <property type="project" value="TreeGrafter"/>
</dbReference>
<dbReference type="SUPFAM" id="SSF53223">
    <property type="entry name" value="Aminoacid dehydrogenase-like, N-terminal domain"/>
    <property type="match status" value="1"/>
</dbReference>
<keyword evidence="3 4" id="KW-0560">Oxidoreductase</keyword>
<dbReference type="InterPro" id="IPR046346">
    <property type="entry name" value="Aminoacid_DH-like_N_sf"/>
</dbReference>
<comment type="similarity">
    <text evidence="1 4 8">Belongs to the Glu/Leu/Phe/Val dehydrogenases family.</text>
</comment>
<dbReference type="InterPro" id="IPR033922">
    <property type="entry name" value="NAD_bind_Glu_DH"/>
</dbReference>
<feature type="binding site" evidence="6">
    <location>
        <position position="178"/>
    </location>
    <ligand>
        <name>substrate</name>
    </ligand>
</feature>
<dbReference type="PROSITE" id="PS00074">
    <property type="entry name" value="GLFV_DEHYDROGENASE"/>
    <property type="match status" value="1"/>
</dbReference>
<dbReference type="PANTHER" id="PTHR43571:SF1">
    <property type="entry name" value="NADP-SPECIFIC GLUTAMATE DEHYDROGENASE 1-RELATED"/>
    <property type="match status" value="1"/>
</dbReference>
<dbReference type="EMBL" id="BLBS01000039">
    <property type="protein sequence ID" value="GET90245.1"/>
    <property type="molecule type" value="Genomic_DNA"/>
</dbReference>
<evidence type="ECO:0000256" key="6">
    <source>
        <dbReference type="PIRSR" id="PIRSR000185-2"/>
    </source>
</evidence>
<accession>A0A640KMG7</accession>
<feature type="binding site" evidence="6">
    <location>
        <position position="103"/>
    </location>
    <ligand>
        <name>substrate</name>
    </ligand>
</feature>
<dbReference type="OrthoDB" id="6718861at2759"/>
<comment type="caution">
    <text evidence="10">The sequence shown here is derived from an EMBL/GenBank/DDBJ whole genome shotgun (WGS) entry which is preliminary data.</text>
</comment>
<dbReference type="Pfam" id="PF00208">
    <property type="entry name" value="ELFV_dehydrog"/>
    <property type="match status" value="1"/>
</dbReference>
<dbReference type="FunFam" id="3.40.50.10860:FF:000002">
    <property type="entry name" value="Glutamate dehydrogenase"/>
    <property type="match status" value="1"/>
</dbReference>
<evidence type="ECO:0000256" key="5">
    <source>
        <dbReference type="PIRSR" id="PIRSR000185-1"/>
    </source>
</evidence>
<dbReference type="FunFam" id="1.10.285.10:FF:000001">
    <property type="entry name" value="Glutamate dehydrogenase"/>
    <property type="match status" value="1"/>
</dbReference>
<keyword evidence="11" id="KW-1185">Reference proteome</keyword>
<keyword evidence="6" id="KW-0547">Nucleotide-binding</keyword>
<evidence type="ECO:0000313" key="10">
    <source>
        <dbReference type="EMBL" id="GET90245.1"/>
    </source>
</evidence>
<sequence length="458" mass="50129">MKRALAMSSSCFNYASVDDFIARCITSRDPHQPEFTQAVREVMTSLWPFLQKNPKYTKDGLLERLVEPERVIQFRVPWTDDKGVTHVNRAFRVQFNSSIGPYKGGMRFHPSVNLSILKFLGFEQTFKNSLTTLPIGGGKGGADFDPKGKSDSEVMRFCQSLMTELYRHIGADTDIPAGDIGVGGREVGYMNGMYWKLRNTNECTFTGKGLSFQGSEIRPEATGYGLVYFAQSMLTHVNDSLEGKTVLVSGSGNVAQYAIEKCMELGAKVITASDSTGYIHDENGFDKAKLAQLMKLKNERRGTLEEYAKEMGVTYVPGKRPWCVKADIALPCATQNEIEAADAETMVASGIKLVAEGANMPTTQEATEIFWKAGVMFAPGKASNAGGVAISGLEMSQNAVRLAWTAEEVGNRLHSIMSSIHDSCVQYGERDGRVNYVDGANIAGFVKVADAMLFLGIV</sequence>
<dbReference type="InterPro" id="IPR050724">
    <property type="entry name" value="Glu_Leu_Phe_Val_DH"/>
</dbReference>
<feature type="binding site" evidence="6">
    <location>
        <position position="391"/>
    </location>
    <ligand>
        <name>substrate</name>
    </ligand>
</feature>
<evidence type="ECO:0000256" key="4">
    <source>
        <dbReference type="PIRNR" id="PIRNR000185"/>
    </source>
</evidence>
<protein>
    <recommendedName>
        <fullName evidence="4">Glutamate dehydrogenase</fullName>
    </recommendedName>
</protein>
<evidence type="ECO:0000256" key="7">
    <source>
        <dbReference type="PIRSR" id="PIRSR000185-3"/>
    </source>
</evidence>
<evidence type="ECO:0000256" key="3">
    <source>
        <dbReference type="ARBA" id="ARBA00023002"/>
    </source>
</evidence>
<name>A0A640KMG7_LEITA</name>
<organism evidence="10 11">
    <name type="scientific">Leishmania tarentolae</name>
    <name type="common">Sauroleishmania tarentolae</name>
    <dbReference type="NCBI Taxonomy" id="5689"/>
    <lineage>
        <taxon>Eukaryota</taxon>
        <taxon>Discoba</taxon>
        <taxon>Euglenozoa</taxon>
        <taxon>Kinetoplastea</taxon>
        <taxon>Metakinetoplastina</taxon>
        <taxon>Trypanosomatida</taxon>
        <taxon>Trypanosomatidae</taxon>
        <taxon>Leishmaniinae</taxon>
        <taxon>Leishmania</taxon>
        <taxon>lizard Leishmania</taxon>
    </lineage>
</organism>
<dbReference type="PRINTS" id="PR00082">
    <property type="entry name" value="GLFDHDRGNASE"/>
</dbReference>
<dbReference type="SUPFAM" id="SSF51735">
    <property type="entry name" value="NAD(P)-binding Rossmann-fold domains"/>
    <property type="match status" value="1"/>
</dbReference>
<dbReference type="NCBIfam" id="NF006929">
    <property type="entry name" value="PRK09414.1"/>
    <property type="match status" value="1"/>
</dbReference>
<dbReference type="GO" id="GO:0000166">
    <property type="term" value="F:nucleotide binding"/>
    <property type="evidence" value="ECO:0007669"/>
    <property type="project" value="UniProtKB-KW"/>
</dbReference>
<dbReference type="Gene3D" id="3.40.50.720">
    <property type="entry name" value="NAD(P)-binding Rossmann-like Domain"/>
    <property type="match status" value="1"/>
</dbReference>
<reference evidence="10" key="1">
    <citation type="submission" date="2019-11" db="EMBL/GenBank/DDBJ databases">
        <title>Leishmania tarentolae CDS.</title>
        <authorList>
            <person name="Goto Y."/>
            <person name="Yamagishi J."/>
        </authorList>
    </citation>
    <scope>NUCLEOTIDE SEQUENCE [LARGE SCALE GENOMIC DNA]</scope>
    <source>
        <strain evidence="10">Parrot Tar II</strain>
    </source>
</reference>
<dbReference type="VEuPathDB" id="TriTrypDB:LtaPh_2829300"/>
<comment type="subunit">
    <text evidence="2">Homohexamer.</text>
</comment>
<dbReference type="InterPro" id="IPR014362">
    <property type="entry name" value="Glu_DH"/>
</dbReference>
<dbReference type="GO" id="GO:0006537">
    <property type="term" value="P:glutamate biosynthetic process"/>
    <property type="evidence" value="ECO:0007669"/>
    <property type="project" value="TreeGrafter"/>
</dbReference>
<dbReference type="Pfam" id="PF02812">
    <property type="entry name" value="ELFV_dehydrog_N"/>
    <property type="match status" value="1"/>
</dbReference>
<feature type="domain" description="Glutamate/phenylalanine/leucine/valine/L-tryptophan dehydrogenase C-terminal" evidence="9">
    <location>
        <begin position="215"/>
        <end position="456"/>
    </location>
</feature>
<evidence type="ECO:0000256" key="2">
    <source>
        <dbReference type="ARBA" id="ARBA00011643"/>
    </source>
</evidence>
<keyword evidence="6" id="KW-0520">NAD</keyword>
<dbReference type="InterPro" id="IPR036291">
    <property type="entry name" value="NAD(P)-bd_dom_sf"/>
</dbReference>
<dbReference type="PIRSF" id="PIRSF000185">
    <property type="entry name" value="Glu_DH"/>
    <property type="match status" value="1"/>
</dbReference>
<feature type="active site" description="Proton donor" evidence="5">
    <location>
        <position position="139"/>
    </location>
</feature>
<dbReference type="GO" id="GO:0005829">
    <property type="term" value="C:cytosol"/>
    <property type="evidence" value="ECO:0007669"/>
    <property type="project" value="TreeGrafter"/>
</dbReference>
<feature type="binding site" evidence="6">
    <location>
        <position position="127"/>
    </location>
    <ligand>
        <name>substrate</name>
    </ligand>
</feature>
<dbReference type="CDD" id="cd05313">
    <property type="entry name" value="NAD_bind_2_Glu_DH"/>
    <property type="match status" value="1"/>
</dbReference>
<dbReference type="Proteomes" id="UP000419144">
    <property type="component" value="Unassembled WGS sequence"/>
</dbReference>
<dbReference type="InterPro" id="IPR006096">
    <property type="entry name" value="Glu/Leu/Phe/Val/Trp_DH_C"/>
</dbReference>
<proteinExistence type="inferred from homology"/>
<dbReference type="InterPro" id="IPR006097">
    <property type="entry name" value="Glu/Leu/Phe/Val/Trp_DH_dimer"/>
</dbReference>